<accession>A0A2P5EW41</accession>
<dbReference type="Proteomes" id="UP000237000">
    <property type="component" value="Unassembled WGS sequence"/>
</dbReference>
<proteinExistence type="predicted"/>
<comment type="caution">
    <text evidence="1">The sequence shown here is derived from an EMBL/GenBank/DDBJ whole genome shotgun (WGS) entry which is preliminary data.</text>
</comment>
<protein>
    <submittedName>
        <fullName evidence="1">Uncharacterized protein</fullName>
    </submittedName>
</protein>
<organism evidence="1 2">
    <name type="scientific">Trema orientale</name>
    <name type="common">Charcoal tree</name>
    <name type="synonym">Celtis orientalis</name>
    <dbReference type="NCBI Taxonomy" id="63057"/>
    <lineage>
        <taxon>Eukaryota</taxon>
        <taxon>Viridiplantae</taxon>
        <taxon>Streptophyta</taxon>
        <taxon>Embryophyta</taxon>
        <taxon>Tracheophyta</taxon>
        <taxon>Spermatophyta</taxon>
        <taxon>Magnoliopsida</taxon>
        <taxon>eudicotyledons</taxon>
        <taxon>Gunneridae</taxon>
        <taxon>Pentapetalae</taxon>
        <taxon>rosids</taxon>
        <taxon>fabids</taxon>
        <taxon>Rosales</taxon>
        <taxon>Cannabaceae</taxon>
        <taxon>Trema</taxon>
    </lineage>
</organism>
<sequence>MEDTYQEEFGAMRDYESVLDREVEMQCYDFDKCGKEFTQFTENQQMSFPTLVESTEVEESNLSRDAKEAVR</sequence>
<reference evidence="2" key="1">
    <citation type="submission" date="2016-06" db="EMBL/GenBank/DDBJ databases">
        <title>Parallel loss of symbiosis genes in relatives of nitrogen-fixing non-legume Parasponia.</title>
        <authorList>
            <person name="Van Velzen R."/>
            <person name="Holmer R."/>
            <person name="Bu F."/>
            <person name="Rutten L."/>
            <person name="Van Zeijl A."/>
            <person name="Liu W."/>
            <person name="Santuari L."/>
            <person name="Cao Q."/>
            <person name="Sharma T."/>
            <person name="Shen D."/>
            <person name="Roswanjaya Y."/>
            <person name="Wardhani T."/>
            <person name="Kalhor M.S."/>
            <person name="Jansen J."/>
            <person name="Van den Hoogen J."/>
            <person name="Gungor B."/>
            <person name="Hartog M."/>
            <person name="Hontelez J."/>
            <person name="Verver J."/>
            <person name="Yang W.-C."/>
            <person name="Schijlen E."/>
            <person name="Repin R."/>
            <person name="Schilthuizen M."/>
            <person name="Schranz E."/>
            <person name="Heidstra R."/>
            <person name="Miyata K."/>
            <person name="Fedorova E."/>
            <person name="Kohlen W."/>
            <person name="Bisseling T."/>
            <person name="Smit S."/>
            <person name="Geurts R."/>
        </authorList>
    </citation>
    <scope>NUCLEOTIDE SEQUENCE [LARGE SCALE GENOMIC DNA]</scope>
    <source>
        <strain evidence="2">cv. RG33-2</strain>
    </source>
</reference>
<dbReference type="InParanoid" id="A0A2P5EW41"/>
<keyword evidence="2" id="KW-1185">Reference proteome</keyword>
<dbReference type="EMBL" id="JXTC01000090">
    <property type="protein sequence ID" value="PON89757.1"/>
    <property type="molecule type" value="Genomic_DNA"/>
</dbReference>
<name>A0A2P5EW41_TREOI</name>
<dbReference type="AlphaFoldDB" id="A0A2P5EW41"/>
<evidence type="ECO:0000313" key="2">
    <source>
        <dbReference type="Proteomes" id="UP000237000"/>
    </source>
</evidence>
<evidence type="ECO:0000313" key="1">
    <source>
        <dbReference type="EMBL" id="PON89757.1"/>
    </source>
</evidence>
<gene>
    <name evidence="1" type="ORF">TorRG33x02_144370</name>
</gene>